<dbReference type="OrthoDB" id="190835at2759"/>
<dbReference type="InterPro" id="IPR003598">
    <property type="entry name" value="Ig_sub2"/>
</dbReference>
<dbReference type="InterPro" id="IPR007110">
    <property type="entry name" value="Ig-like_dom"/>
</dbReference>
<dbReference type="InterPro" id="IPR036179">
    <property type="entry name" value="Ig-like_dom_sf"/>
</dbReference>
<dbReference type="InterPro" id="IPR013783">
    <property type="entry name" value="Ig-like_fold"/>
</dbReference>
<keyword evidence="1" id="KW-0732">Signal</keyword>
<protein>
    <recommendedName>
        <fullName evidence="2">Ig-like domain-containing protein</fullName>
    </recommendedName>
</protein>
<feature type="chain" id="PRO_5027069112" description="Ig-like domain-containing protein" evidence="1">
    <location>
        <begin position="21"/>
        <end position="181"/>
    </location>
</feature>
<evidence type="ECO:0000313" key="3">
    <source>
        <dbReference type="EMBL" id="CAC5417902.1"/>
    </source>
</evidence>
<keyword evidence="4" id="KW-1185">Reference proteome</keyword>
<evidence type="ECO:0000256" key="1">
    <source>
        <dbReference type="SAM" id="SignalP"/>
    </source>
</evidence>
<dbReference type="PANTHER" id="PTHR23279:SF36">
    <property type="entry name" value="DEFECTIVE PROBOSCIS EXTENSION RESPONSE 9, ISOFORM A"/>
    <property type="match status" value="1"/>
</dbReference>
<organism evidence="3 4">
    <name type="scientific">Mytilus coruscus</name>
    <name type="common">Sea mussel</name>
    <dbReference type="NCBI Taxonomy" id="42192"/>
    <lineage>
        <taxon>Eukaryota</taxon>
        <taxon>Metazoa</taxon>
        <taxon>Spiralia</taxon>
        <taxon>Lophotrochozoa</taxon>
        <taxon>Mollusca</taxon>
        <taxon>Bivalvia</taxon>
        <taxon>Autobranchia</taxon>
        <taxon>Pteriomorphia</taxon>
        <taxon>Mytilida</taxon>
        <taxon>Mytiloidea</taxon>
        <taxon>Mytilidae</taxon>
        <taxon>Mytilinae</taxon>
        <taxon>Mytilus</taxon>
    </lineage>
</organism>
<name>A0A6J8EDY6_MYTCO</name>
<dbReference type="SUPFAM" id="SSF48726">
    <property type="entry name" value="Immunoglobulin"/>
    <property type="match status" value="1"/>
</dbReference>
<dbReference type="Proteomes" id="UP000507470">
    <property type="component" value="Unassembled WGS sequence"/>
</dbReference>
<dbReference type="PANTHER" id="PTHR23279">
    <property type="entry name" value="DEFECTIVE PROBOSCIS EXTENSION RESPONSE DPR -RELATED"/>
    <property type="match status" value="1"/>
</dbReference>
<reference evidence="3 4" key="1">
    <citation type="submission" date="2020-06" db="EMBL/GenBank/DDBJ databases">
        <authorList>
            <person name="Li R."/>
            <person name="Bekaert M."/>
        </authorList>
    </citation>
    <scope>NUCLEOTIDE SEQUENCE [LARGE SCALE GENOMIC DNA]</scope>
    <source>
        <strain evidence="4">wild</strain>
    </source>
</reference>
<feature type="domain" description="Ig-like" evidence="2">
    <location>
        <begin position="22"/>
        <end position="115"/>
    </location>
</feature>
<dbReference type="Pfam" id="PF07679">
    <property type="entry name" value="I-set"/>
    <property type="match status" value="1"/>
</dbReference>
<sequence length="181" mass="20180">MEFNLLGIITFELLMTAIRGAPTSFLIPITNVSSTAGDTATLRCSVISLDIKTVTWRRIINTYMYPLTVGRKVYSTDSRLAVKAKHGWTLVIKNVTQDDEGEYECQARSKGSNLKGRVLLKVKENHRFAKNSYDVVVKKGKSGQLDPTVLGAESRQKVVTSDSCRRFIDILCIMALVVHLL</sequence>
<evidence type="ECO:0000259" key="2">
    <source>
        <dbReference type="PROSITE" id="PS50835"/>
    </source>
</evidence>
<dbReference type="GO" id="GO:0050808">
    <property type="term" value="P:synapse organization"/>
    <property type="evidence" value="ECO:0007669"/>
    <property type="project" value="TreeGrafter"/>
</dbReference>
<dbReference type="SMART" id="SM00409">
    <property type="entry name" value="IG"/>
    <property type="match status" value="1"/>
</dbReference>
<dbReference type="Gene3D" id="2.60.40.10">
    <property type="entry name" value="Immunoglobulins"/>
    <property type="match status" value="1"/>
</dbReference>
<evidence type="ECO:0000313" key="4">
    <source>
        <dbReference type="Proteomes" id="UP000507470"/>
    </source>
</evidence>
<dbReference type="SMART" id="SM00408">
    <property type="entry name" value="IGc2"/>
    <property type="match status" value="1"/>
</dbReference>
<dbReference type="EMBL" id="CACVKT020008819">
    <property type="protein sequence ID" value="CAC5417902.1"/>
    <property type="molecule type" value="Genomic_DNA"/>
</dbReference>
<dbReference type="AlphaFoldDB" id="A0A6J8EDY6"/>
<accession>A0A6J8EDY6</accession>
<gene>
    <name evidence="3" type="ORF">MCOR_50376</name>
</gene>
<dbReference type="InterPro" id="IPR013098">
    <property type="entry name" value="Ig_I-set"/>
</dbReference>
<dbReference type="InterPro" id="IPR037448">
    <property type="entry name" value="Zig-8"/>
</dbReference>
<dbReference type="InterPro" id="IPR003599">
    <property type="entry name" value="Ig_sub"/>
</dbReference>
<feature type="signal peptide" evidence="1">
    <location>
        <begin position="1"/>
        <end position="20"/>
    </location>
</feature>
<dbReference type="PROSITE" id="PS50835">
    <property type="entry name" value="IG_LIKE"/>
    <property type="match status" value="1"/>
</dbReference>
<proteinExistence type="predicted"/>
<dbReference type="GO" id="GO:0032589">
    <property type="term" value="C:neuron projection membrane"/>
    <property type="evidence" value="ECO:0007669"/>
    <property type="project" value="TreeGrafter"/>
</dbReference>